<keyword evidence="9" id="KW-1185">Reference proteome</keyword>
<evidence type="ECO:0000313" key="9">
    <source>
        <dbReference type="Proteomes" id="UP000320762"/>
    </source>
</evidence>
<dbReference type="GO" id="GO:0005739">
    <property type="term" value="C:mitochondrion"/>
    <property type="evidence" value="ECO:0007669"/>
    <property type="project" value="TreeGrafter"/>
</dbReference>
<keyword evidence="2" id="KW-0520">NAD</keyword>
<evidence type="ECO:0000259" key="7">
    <source>
        <dbReference type="SMART" id="SM01274"/>
    </source>
</evidence>
<feature type="binding site" evidence="4">
    <location>
        <position position="396"/>
    </location>
    <ligand>
        <name>(S)-malate</name>
        <dbReference type="ChEBI" id="CHEBI:15589"/>
    </ligand>
</feature>
<evidence type="ECO:0000313" key="8">
    <source>
        <dbReference type="EMBL" id="TRM59798.1"/>
    </source>
</evidence>
<evidence type="ECO:0000256" key="1">
    <source>
        <dbReference type="ARBA" id="ARBA00008785"/>
    </source>
</evidence>
<dbReference type="SMART" id="SM00919">
    <property type="entry name" value="Malic_M"/>
    <property type="match status" value="1"/>
</dbReference>
<sequence length="539" mass="59552">MTTLATRTSRVLTAPHVAQARVALRGEGILTSPRYNKGTAFTVRERQDLGLVGRLPFRVNTLEEQCERAYAQLLSRDEPLRKNTFLQSLKDQNEVLYYALLQRHLKETVPIVYTPTQADAIANYSNLFRRSSGLYLSYPDMDVMEEAFLKQITGREVDLVVVTDSEAILGLETRASESISAAKSVIYTLIGKVDPGRTLAVALDDPLYVGWQNARVRGQEYDAFVDKFVQLVRKYLPHSLLHFEDFGVTNAQRLLGRYRSTHLSVALAGAMSAVGVAGSTLHEQRIVIYGAGSGGLGIAKQLRDAMVAIDGESRESATKRFYCIDRPGLLTDDMSDDALRADQREWAQPAGEWAEERARGRIELIDVVRKIKPTMLVVVRTMAEGVSRPIIFSLSNPSRLVEVHPHDANEWTGGRALLATGSPFPPAKMPDGRDYPIAECNNALIYPGLGFGAVLCQSRSMTDDMIIAGARRLASLSPALEHPDNALLPDFQDAPAVNFEVAVAVAEQAIESGNAGVSWSKEEVRERAKERIWEPNGER</sequence>
<dbReference type="PRINTS" id="PR00072">
    <property type="entry name" value="MALOXRDTASE"/>
</dbReference>
<dbReference type="Pfam" id="PF00390">
    <property type="entry name" value="malic"/>
    <property type="match status" value="1"/>
</dbReference>
<comment type="similarity">
    <text evidence="1">Belongs to the malic enzymes family.</text>
</comment>
<feature type="binding site" evidence="5">
    <location>
        <position position="245"/>
    </location>
    <ligand>
        <name>a divalent metal cation</name>
        <dbReference type="ChEBI" id="CHEBI:60240"/>
    </ligand>
</feature>
<gene>
    <name evidence="8" type="ORF">BD626DRAFT_549994</name>
</gene>
<evidence type="ECO:0000256" key="4">
    <source>
        <dbReference type="PIRSR" id="PIRSR000106-2"/>
    </source>
</evidence>
<organism evidence="8 9">
    <name type="scientific">Schizophyllum amplum</name>
    <dbReference type="NCBI Taxonomy" id="97359"/>
    <lineage>
        <taxon>Eukaryota</taxon>
        <taxon>Fungi</taxon>
        <taxon>Dikarya</taxon>
        <taxon>Basidiomycota</taxon>
        <taxon>Agaricomycotina</taxon>
        <taxon>Agaricomycetes</taxon>
        <taxon>Agaricomycetidae</taxon>
        <taxon>Agaricales</taxon>
        <taxon>Schizophyllaceae</taxon>
        <taxon>Schizophyllum</taxon>
    </lineage>
</organism>
<feature type="binding site" evidence="4">
    <location>
        <position position="441"/>
    </location>
    <ligand>
        <name>(S)-malate</name>
        <dbReference type="ChEBI" id="CHEBI:15589"/>
    </ligand>
</feature>
<dbReference type="Proteomes" id="UP000320762">
    <property type="component" value="Unassembled WGS sequence"/>
</dbReference>
<dbReference type="STRING" id="97359.A0A550C4S8"/>
<evidence type="ECO:0000256" key="2">
    <source>
        <dbReference type="ARBA" id="ARBA00023027"/>
    </source>
</evidence>
<reference evidence="8 9" key="1">
    <citation type="journal article" date="2019" name="New Phytol.">
        <title>Comparative genomics reveals unique wood-decay strategies and fruiting body development in the Schizophyllaceae.</title>
        <authorList>
            <person name="Almasi E."/>
            <person name="Sahu N."/>
            <person name="Krizsan K."/>
            <person name="Balint B."/>
            <person name="Kovacs G.M."/>
            <person name="Kiss B."/>
            <person name="Cseklye J."/>
            <person name="Drula E."/>
            <person name="Henrissat B."/>
            <person name="Nagy I."/>
            <person name="Chovatia M."/>
            <person name="Adam C."/>
            <person name="LaButti K."/>
            <person name="Lipzen A."/>
            <person name="Riley R."/>
            <person name="Grigoriev I.V."/>
            <person name="Nagy L.G."/>
        </authorList>
    </citation>
    <scope>NUCLEOTIDE SEQUENCE [LARGE SCALE GENOMIC DNA]</scope>
    <source>
        <strain evidence="8 9">NL-1724</strain>
    </source>
</reference>
<comment type="caution">
    <text evidence="8">The sequence shown here is derived from an EMBL/GenBank/DDBJ whole genome shotgun (WGS) entry which is preliminary data.</text>
</comment>
<dbReference type="GO" id="GO:0051287">
    <property type="term" value="F:NAD binding"/>
    <property type="evidence" value="ECO:0007669"/>
    <property type="project" value="InterPro"/>
</dbReference>
<dbReference type="SMART" id="SM01274">
    <property type="entry name" value="malic"/>
    <property type="match status" value="1"/>
</dbReference>
<dbReference type="Gene3D" id="3.40.50.720">
    <property type="entry name" value="NAD(P)-binding Rossmann-like Domain"/>
    <property type="match status" value="1"/>
</dbReference>
<dbReference type="GO" id="GO:0005829">
    <property type="term" value="C:cytosol"/>
    <property type="evidence" value="ECO:0007669"/>
    <property type="project" value="TreeGrafter"/>
</dbReference>
<dbReference type="GO" id="GO:0006108">
    <property type="term" value="P:malate metabolic process"/>
    <property type="evidence" value="ECO:0007669"/>
    <property type="project" value="TreeGrafter"/>
</dbReference>
<feature type="domain" description="Malic enzyme NAD-binding" evidence="6">
    <location>
        <begin position="264"/>
        <end position="510"/>
    </location>
</feature>
<feature type="active site" description="Proton acceptor" evidence="3">
    <location>
        <position position="183"/>
    </location>
</feature>
<dbReference type="PIRSF" id="PIRSF000106">
    <property type="entry name" value="ME"/>
    <property type="match status" value="1"/>
</dbReference>
<dbReference type="InterPro" id="IPR012302">
    <property type="entry name" value="Malic_NAD-bd"/>
</dbReference>
<proteinExistence type="inferred from homology"/>
<dbReference type="AlphaFoldDB" id="A0A550C4S8"/>
<evidence type="ECO:0000259" key="6">
    <source>
        <dbReference type="SMART" id="SM00919"/>
    </source>
</evidence>
<dbReference type="OrthoDB" id="5365701at2759"/>
<dbReference type="Pfam" id="PF03949">
    <property type="entry name" value="Malic_M"/>
    <property type="match status" value="1"/>
</dbReference>
<keyword evidence="5" id="KW-0479">Metal-binding</keyword>
<name>A0A550C4S8_9AGAR</name>
<dbReference type="NCBIfam" id="NF010052">
    <property type="entry name" value="PRK13529.1"/>
    <property type="match status" value="1"/>
</dbReference>
<dbReference type="EMBL" id="VDMD01000025">
    <property type="protein sequence ID" value="TRM59798.1"/>
    <property type="molecule type" value="Genomic_DNA"/>
</dbReference>
<evidence type="ECO:0000256" key="5">
    <source>
        <dbReference type="PIRSR" id="PIRSR000106-3"/>
    </source>
</evidence>
<evidence type="ECO:0000256" key="3">
    <source>
        <dbReference type="PIRSR" id="PIRSR000106-1"/>
    </source>
</evidence>
<comment type="cofactor">
    <cofactor evidence="5">
        <name>Mg(2+)</name>
        <dbReference type="ChEBI" id="CHEBI:18420"/>
    </cofactor>
    <cofactor evidence="5">
        <name>Mn(2+)</name>
        <dbReference type="ChEBI" id="CHEBI:29035"/>
    </cofactor>
    <text evidence="5">Divalent metal cations. Prefers magnesium or manganese.</text>
</comment>
<dbReference type="SUPFAM" id="SSF51735">
    <property type="entry name" value="NAD(P)-binding Rossmann-fold domains"/>
    <property type="match status" value="1"/>
</dbReference>
<feature type="binding site" evidence="5">
    <location>
        <position position="244"/>
    </location>
    <ligand>
        <name>a divalent metal cation</name>
        <dbReference type="ChEBI" id="CHEBI:60240"/>
    </ligand>
</feature>
<accession>A0A550C4S8</accession>
<dbReference type="GO" id="GO:0004471">
    <property type="term" value="F:malate dehydrogenase (decarboxylating) (NAD+) activity"/>
    <property type="evidence" value="ECO:0007669"/>
    <property type="project" value="TreeGrafter"/>
</dbReference>
<protein>
    <recommendedName>
        <fullName evidence="10">Malic enzyme</fullName>
    </recommendedName>
</protein>
<dbReference type="InterPro" id="IPR001891">
    <property type="entry name" value="Malic_OxRdtase"/>
</dbReference>
<dbReference type="InterPro" id="IPR046346">
    <property type="entry name" value="Aminoacid_DH-like_N_sf"/>
</dbReference>
<feature type="active site" description="Proton donor" evidence="3">
    <location>
        <position position="113"/>
    </location>
</feature>
<dbReference type="InterPro" id="IPR012301">
    <property type="entry name" value="Malic_N_dom"/>
</dbReference>
<feature type="domain" description="Malic enzyme N-terminal" evidence="7">
    <location>
        <begin position="90"/>
        <end position="259"/>
    </location>
</feature>
<dbReference type="InterPro" id="IPR037062">
    <property type="entry name" value="Malic_N_dom_sf"/>
</dbReference>
<dbReference type="InterPro" id="IPR036291">
    <property type="entry name" value="NAD(P)-bd_dom_sf"/>
</dbReference>
<dbReference type="Gene3D" id="3.40.50.10380">
    <property type="entry name" value="Malic enzyme, N-terminal domain"/>
    <property type="match status" value="1"/>
</dbReference>
<dbReference type="PANTHER" id="PTHR23406">
    <property type="entry name" value="MALIC ENZYME-RELATED"/>
    <property type="match status" value="1"/>
</dbReference>
<dbReference type="PANTHER" id="PTHR23406:SF34">
    <property type="entry name" value="NAD-DEPENDENT MALIC ENZYME, MITOCHONDRIAL"/>
    <property type="match status" value="1"/>
</dbReference>
<evidence type="ECO:0008006" key="10">
    <source>
        <dbReference type="Google" id="ProtNLM"/>
    </source>
</evidence>
<dbReference type="GO" id="GO:0046872">
    <property type="term" value="F:metal ion binding"/>
    <property type="evidence" value="ECO:0007669"/>
    <property type="project" value="UniProtKB-KW"/>
</dbReference>
<dbReference type="SUPFAM" id="SSF53223">
    <property type="entry name" value="Aminoacid dehydrogenase-like, N-terminal domain"/>
    <property type="match status" value="1"/>
</dbReference>